<dbReference type="RefSeq" id="WP_168049023.1">
    <property type="nucleotide sequence ID" value="NZ_JAATJM010000002.1"/>
</dbReference>
<proteinExistence type="predicted"/>
<sequence length="265" mass="28531">MSAVDPSQSSPLDRLNKVERELLILLGRGHTAKSIATLRGLSVAAVNERFRNARRKTGLASSREIARLLTAQENRHDFIDLAPEPSFVPDLCRQDAQPSHRASSLRRWRLPMIAAGLIAVALFAQQTVTPPAASPVGRGQSLVTDLLSHQQQAPDMAALHAEAAGSPDPAWSPTTEALLSRRYEAVLTPADGVENLGVTCGATLCEVSGSTHLDVAGDRVASLMNRLQDVRDGEPTPGLESPMSSFGSSPARPGEFVFVIYWRRV</sequence>
<name>A0A7X6BQ63_9CAUL</name>
<dbReference type="InterPro" id="IPR036388">
    <property type="entry name" value="WH-like_DNA-bd_sf"/>
</dbReference>
<dbReference type="GO" id="GO:0006355">
    <property type="term" value="P:regulation of DNA-templated transcription"/>
    <property type="evidence" value="ECO:0007669"/>
    <property type="project" value="InterPro"/>
</dbReference>
<dbReference type="SMART" id="SM00421">
    <property type="entry name" value="HTH_LUXR"/>
    <property type="match status" value="1"/>
</dbReference>
<organism evidence="2 3">
    <name type="scientific">Brevundimonas alba</name>
    <dbReference type="NCBI Taxonomy" id="74314"/>
    <lineage>
        <taxon>Bacteria</taxon>
        <taxon>Pseudomonadati</taxon>
        <taxon>Pseudomonadota</taxon>
        <taxon>Alphaproteobacteria</taxon>
        <taxon>Caulobacterales</taxon>
        <taxon>Caulobacteraceae</taxon>
        <taxon>Brevundimonas</taxon>
    </lineage>
</organism>
<dbReference type="EMBL" id="JAATJM010000002">
    <property type="protein sequence ID" value="NJC42664.1"/>
    <property type="molecule type" value="Genomic_DNA"/>
</dbReference>
<dbReference type="Proteomes" id="UP000587415">
    <property type="component" value="Unassembled WGS sequence"/>
</dbReference>
<reference evidence="2 3" key="1">
    <citation type="submission" date="2020-03" db="EMBL/GenBank/DDBJ databases">
        <title>Genomic Encyclopedia of Type Strains, Phase IV (KMG-IV): sequencing the most valuable type-strain genomes for metagenomic binning, comparative biology and taxonomic classification.</title>
        <authorList>
            <person name="Goeker M."/>
        </authorList>
    </citation>
    <scope>NUCLEOTIDE SEQUENCE [LARGE SCALE GENOMIC DNA]</scope>
    <source>
        <strain evidence="2 3">DSM 4736</strain>
    </source>
</reference>
<evidence type="ECO:0000259" key="1">
    <source>
        <dbReference type="SMART" id="SM00421"/>
    </source>
</evidence>
<evidence type="ECO:0000313" key="3">
    <source>
        <dbReference type="Proteomes" id="UP000587415"/>
    </source>
</evidence>
<dbReference type="AlphaFoldDB" id="A0A7X6BQ63"/>
<dbReference type="Gene3D" id="1.10.10.10">
    <property type="entry name" value="Winged helix-like DNA-binding domain superfamily/Winged helix DNA-binding domain"/>
    <property type="match status" value="1"/>
</dbReference>
<dbReference type="GO" id="GO:0003677">
    <property type="term" value="F:DNA binding"/>
    <property type="evidence" value="ECO:0007669"/>
    <property type="project" value="UniProtKB-KW"/>
</dbReference>
<comment type="caution">
    <text evidence="2">The sequence shown here is derived from an EMBL/GenBank/DDBJ whole genome shotgun (WGS) entry which is preliminary data.</text>
</comment>
<feature type="domain" description="HTH luxR-type" evidence="1">
    <location>
        <begin position="12"/>
        <end position="69"/>
    </location>
</feature>
<evidence type="ECO:0000313" key="2">
    <source>
        <dbReference type="EMBL" id="NJC42664.1"/>
    </source>
</evidence>
<keyword evidence="2" id="KW-0238">DNA-binding</keyword>
<gene>
    <name evidence="2" type="ORF">GGQ87_002959</name>
</gene>
<dbReference type="InterPro" id="IPR016032">
    <property type="entry name" value="Sig_transdc_resp-reg_C-effctor"/>
</dbReference>
<keyword evidence="3" id="KW-1185">Reference proteome</keyword>
<dbReference type="SUPFAM" id="SSF46894">
    <property type="entry name" value="C-terminal effector domain of the bipartite response regulators"/>
    <property type="match status" value="1"/>
</dbReference>
<protein>
    <submittedName>
        <fullName evidence="2">DNA-binding CsgD family transcriptional regulator</fullName>
    </submittedName>
</protein>
<accession>A0A7X6BQ63</accession>
<dbReference type="InterPro" id="IPR000792">
    <property type="entry name" value="Tscrpt_reg_LuxR_C"/>
</dbReference>